<organism evidence="1 2">
    <name type="scientific">Pristionchus mayeri</name>
    <dbReference type="NCBI Taxonomy" id="1317129"/>
    <lineage>
        <taxon>Eukaryota</taxon>
        <taxon>Metazoa</taxon>
        <taxon>Ecdysozoa</taxon>
        <taxon>Nematoda</taxon>
        <taxon>Chromadorea</taxon>
        <taxon>Rhabditida</taxon>
        <taxon>Rhabditina</taxon>
        <taxon>Diplogasteromorpha</taxon>
        <taxon>Diplogasteroidea</taxon>
        <taxon>Neodiplogasteridae</taxon>
        <taxon>Pristionchus</taxon>
    </lineage>
</organism>
<accession>A0AAN5D269</accession>
<dbReference type="AlphaFoldDB" id="A0AAN5D269"/>
<dbReference type="Proteomes" id="UP001328107">
    <property type="component" value="Unassembled WGS sequence"/>
</dbReference>
<evidence type="ECO:0000313" key="1">
    <source>
        <dbReference type="EMBL" id="GMR55506.1"/>
    </source>
</evidence>
<protein>
    <submittedName>
        <fullName evidence="1">Uncharacterized protein</fullName>
    </submittedName>
</protein>
<name>A0AAN5D269_9BILA</name>
<evidence type="ECO:0000313" key="2">
    <source>
        <dbReference type="Proteomes" id="UP001328107"/>
    </source>
</evidence>
<proteinExistence type="predicted"/>
<keyword evidence="2" id="KW-1185">Reference proteome</keyword>
<dbReference type="PANTHER" id="PTHR22744">
    <property type="entry name" value="HELIX LOOP HELIX PROTEIN 21-RELATED"/>
    <property type="match status" value="1"/>
</dbReference>
<feature type="non-terminal residue" evidence="1">
    <location>
        <position position="90"/>
    </location>
</feature>
<reference evidence="2" key="1">
    <citation type="submission" date="2022-10" db="EMBL/GenBank/DDBJ databases">
        <title>Genome assembly of Pristionchus species.</title>
        <authorList>
            <person name="Yoshida K."/>
            <person name="Sommer R.J."/>
        </authorList>
    </citation>
    <scope>NUCLEOTIDE SEQUENCE [LARGE SCALE GENOMIC DNA]</scope>
    <source>
        <strain evidence="2">RS5460</strain>
    </source>
</reference>
<feature type="non-terminal residue" evidence="1">
    <location>
        <position position="1"/>
    </location>
</feature>
<dbReference type="PANTHER" id="PTHR22744:SF14">
    <property type="entry name" value="BTB DOMAIN-CONTAINING PROTEIN-RELATED"/>
    <property type="match status" value="1"/>
</dbReference>
<dbReference type="InterPro" id="IPR011333">
    <property type="entry name" value="SKP1/BTB/POZ_sf"/>
</dbReference>
<comment type="caution">
    <text evidence="1">The sequence shown here is derived from an EMBL/GenBank/DDBJ whole genome shotgun (WGS) entry which is preliminary data.</text>
</comment>
<dbReference type="Gene3D" id="3.30.710.10">
    <property type="entry name" value="Potassium Channel Kv1.1, Chain A"/>
    <property type="match status" value="1"/>
</dbReference>
<gene>
    <name evidence="1" type="ORF">PMAYCL1PPCAC_25701</name>
</gene>
<sequence length="90" mass="10419">LHVVYHQTTVTDRIVPRILKLAVQFQMEFIMNQAEKYLITSTGFNEVQKLGLADQCRLDSLKDHAIKSFSSLDDLNKKLKGTLEYKNYSK</sequence>
<dbReference type="EMBL" id="BTRK01000005">
    <property type="protein sequence ID" value="GMR55506.1"/>
    <property type="molecule type" value="Genomic_DNA"/>
</dbReference>